<feature type="compositionally biased region" description="Basic and acidic residues" evidence="1">
    <location>
        <begin position="107"/>
        <end position="119"/>
    </location>
</feature>
<dbReference type="PROSITE" id="PS51257">
    <property type="entry name" value="PROKAR_LIPOPROTEIN"/>
    <property type="match status" value="1"/>
</dbReference>
<reference evidence="2 3" key="1">
    <citation type="submission" date="2023-07" db="EMBL/GenBank/DDBJ databases">
        <title>Sequencing the genomes of 1000 actinobacteria strains.</title>
        <authorList>
            <person name="Klenk H.-P."/>
        </authorList>
    </citation>
    <scope>NUCLEOTIDE SEQUENCE [LARGE SCALE GENOMIC DNA]</scope>
    <source>
        <strain evidence="2 3">DSM 44710</strain>
    </source>
</reference>
<comment type="caution">
    <text evidence="2">The sequence shown here is derived from an EMBL/GenBank/DDBJ whole genome shotgun (WGS) entry which is preliminary data.</text>
</comment>
<gene>
    <name evidence="2" type="ORF">J2S43_007965</name>
</gene>
<sequence length="187" mass="20055">MTMLRTGLTGIALVALLAACGDGEKADTAADQVVTLNTATPGATAAASPATRERPLLRPDASQEEEDRLYDVYFACLADNGSPKHEPQPGGPADGPVAAPAEPDADFEAKEQAAAKACEHLEPEEPWQLSQRTDPHYADKLRDWITCIRSHGIDAWEEDGFVAFESLPPENQLALVDECQIKAFDVA</sequence>
<organism evidence="2 3">
    <name type="scientific">Catenuloplanes nepalensis</name>
    <dbReference type="NCBI Taxonomy" id="587533"/>
    <lineage>
        <taxon>Bacteria</taxon>
        <taxon>Bacillati</taxon>
        <taxon>Actinomycetota</taxon>
        <taxon>Actinomycetes</taxon>
        <taxon>Micromonosporales</taxon>
        <taxon>Micromonosporaceae</taxon>
        <taxon>Catenuloplanes</taxon>
    </lineage>
</organism>
<accession>A0ABT9N6Y0</accession>
<protein>
    <recommendedName>
        <fullName evidence="4">Lipoprotein</fullName>
    </recommendedName>
</protein>
<feature type="compositionally biased region" description="Low complexity" evidence="1">
    <location>
        <begin position="40"/>
        <end position="50"/>
    </location>
</feature>
<dbReference type="RefSeq" id="WP_306838345.1">
    <property type="nucleotide sequence ID" value="NZ_JAUSRA010000001.1"/>
</dbReference>
<evidence type="ECO:0000256" key="1">
    <source>
        <dbReference type="SAM" id="MobiDB-lite"/>
    </source>
</evidence>
<feature type="region of interest" description="Disordered" evidence="1">
    <location>
        <begin position="40"/>
        <end position="64"/>
    </location>
</feature>
<evidence type="ECO:0000313" key="2">
    <source>
        <dbReference type="EMBL" id="MDP9799453.1"/>
    </source>
</evidence>
<proteinExistence type="predicted"/>
<evidence type="ECO:0008006" key="4">
    <source>
        <dbReference type="Google" id="ProtNLM"/>
    </source>
</evidence>
<evidence type="ECO:0000313" key="3">
    <source>
        <dbReference type="Proteomes" id="UP001240984"/>
    </source>
</evidence>
<dbReference type="Proteomes" id="UP001240984">
    <property type="component" value="Unassembled WGS sequence"/>
</dbReference>
<name>A0ABT9N6Y0_9ACTN</name>
<keyword evidence="3" id="KW-1185">Reference proteome</keyword>
<dbReference type="EMBL" id="JAUSRA010000001">
    <property type="protein sequence ID" value="MDP9799453.1"/>
    <property type="molecule type" value="Genomic_DNA"/>
</dbReference>
<feature type="region of interest" description="Disordered" evidence="1">
    <location>
        <begin position="81"/>
        <end position="119"/>
    </location>
</feature>